<protein>
    <recommendedName>
        <fullName evidence="3">DUF1810 domain-containing protein</fullName>
    </recommendedName>
</protein>
<dbReference type="PIRSF" id="PIRSF008546">
    <property type="entry name" value="UCP008546"/>
    <property type="match status" value="1"/>
</dbReference>
<dbReference type="AlphaFoldDB" id="A0A2S1KPC7"/>
<sequence length="144" mass="16121">MMDEALANDIKRFILAQDEANSFQTAVDELTAGKKDSHWMWWVFPQLRALGTSERAVYYGLADADEARAYLANDTLQERLLKVTNIVLGLTTTDIEAVFGDVDARKLQAAWTLFEAVATDKTPFATGLDRYFDGERHSATLAEI</sequence>
<dbReference type="Pfam" id="PF08837">
    <property type="entry name" value="DUF1810"/>
    <property type="match status" value="1"/>
</dbReference>
<dbReference type="Proteomes" id="UP000244870">
    <property type="component" value="Chromosome"/>
</dbReference>
<dbReference type="InterPro" id="IPR014937">
    <property type="entry name" value="DUF1810"/>
</dbReference>
<dbReference type="EMBL" id="CP020928">
    <property type="protein sequence ID" value="AWF94814.1"/>
    <property type="molecule type" value="Genomic_DNA"/>
</dbReference>
<proteinExistence type="predicted"/>
<evidence type="ECO:0008006" key="3">
    <source>
        <dbReference type="Google" id="ProtNLM"/>
    </source>
</evidence>
<organism evidence="1 2">
    <name type="scientific">Weissella cibaria</name>
    <dbReference type="NCBI Taxonomy" id="137591"/>
    <lineage>
        <taxon>Bacteria</taxon>
        <taxon>Bacillati</taxon>
        <taxon>Bacillota</taxon>
        <taxon>Bacilli</taxon>
        <taxon>Lactobacillales</taxon>
        <taxon>Lactobacillaceae</taxon>
        <taxon>Weissella</taxon>
    </lineage>
</organism>
<accession>A0A2S1KPC7</accession>
<name>A0A2S1KPC7_9LACO</name>
<dbReference type="Gene3D" id="1.25.40.380">
    <property type="entry name" value="Protein of unknown function DUF1810"/>
    <property type="match status" value="1"/>
</dbReference>
<gene>
    <name evidence="1" type="ORF">B6254_0381</name>
</gene>
<dbReference type="SUPFAM" id="SSF140736">
    <property type="entry name" value="Rv1873-like"/>
    <property type="match status" value="1"/>
</dbReference>
<evidence type="ECO:0000313" key="1">
    <source>
        <dbReference type="EMBL" id="AWF94814.1"/>
    </source>
</evidence>
<dbReference type="InterPro" id="IPR036287">
    <property type="entry name" value="Rv1873-like_sf"/>
</dbReference>
<reference evidence="1 2" key="1">
    <citation type="submission" date="2017-04" db="EMBL/GenBank/DDBJ databases">
        <title>Weissella cibaria strain m2 complete genome.</title>
        <authorList>
            <person name="Pan Q."/>
            <person name="Tan M."/>
            <person name="Yao F."/>
            <person name="Su S."/>
        </authorList>
    </citation>
    <scope>NUCLEOTIDE SEQUENCE [LARGE SCALE GENOMIC DNA]</scope>
    <source>
        <strain evidence="1 2">M2</strain>
    </source>
</reference>
<evidence type="ECO:0000313" key="2">
    <source>
        <dbReference type="Proteomes" id="UP000244870"/>
    </source>
</evidence>